<evidence type="ECO:0000256" key="6">
    <source>
        <dbReference type="ARBA" id="ARBA00023014"/>
    </source>
</evidence>
<dbReference type="EC" id="1.14.13.83" evidence="9"/>
<dbReference type="PANTHER" id="PTHR32439">
    <property type="entry name" value="FERREDOXIN--NITRITE REDUCTASE, CHLOROPLASTIC"/>
    <property type="match status" value="1"/>
</dbReference>
<evidence type="ECO:0000259" key="8">
    <source>
        <dbReference type="Pfam" id="PF03460"/>
    </source>
</evidence>
<evidence type="ECO:0000256" key="1">
    <source>
        <dbReference type="ARBA" id="ARBA00022485"/>
    </source>
</evidence>
<evidence type="ECO:0000313" key="9">
    <source>
        <dbReference type="EMBL" id="MFD0927617.1"/>
    </source>
</evidence>
<keyword evidence="10" id="KW-1185">Reference proteome</keyword>
<organism evidence="9 10">
    <name type="scientific">Williamsia deligens</name>
    <dbReference type="NCBI Taxonomy" id="321325"/>
    <lineage>
        <taxon>Bacteria</taxon>
        <taxon>Bacillati</taxon>
        <taxon>Actinomycetota</taxon>
        <taxon>Actinomycetes</taxon>
        <taxon>Mycobacteriales</taxon>
        <taxon>Nocardiaceae</taxon>
        <taxon>Williamsia</taxon>
    </lineage>
</organism>
<comment type="caution">
    <text evidence="9">The sequence shown here is derived from an EMBL/GenBank/DDBJ whole genome shotgun (WGS) entry which is preliminary data.</text>
</comment>
<feature type="region of interest" description="Disordered" evidence="7">
    <location>
        <begin position="364"/>
        <end position="387"/>
    </location>
</feature>
<evidence type="ECO:0000256" key="4">
    <source>
        <dbReference type="ARBA" id="ARBA00023002"/>
    </source>
</evidence>
<keyword evidence="2" id="KW-0349">Heme</keyword>
<evidence type="ECO:0000313" key="10">
    <source>
        <dbReference type="Proteomes" id="UP001597068"/>
    </source>
</evidence>
<keyword evidence="1" id="KW-0004">4Fe-4S</keyword>
<gene>
    <name evidence="9" type="primary">cobG</name>
    <name evidence="9" type="ORF">ACFQ04_17890</name>
</gene>
<dbReference type="InterPro" id="IPR005117">
    <property type="entry name" value="NiRdtase/SiRdtase_haem-b_fer"/>
</dbReference>
<dbReference type="Gene3D" id="3.30.413.10">
    <property type="entry name" value="Sulfite Reductase Hemoprotein, domain 1"/>
    <property type="match status" value="1"/>
</dbReference>
<dbReference type="InterPro" id="IPR051329">
    <property type="entry name" value="NIR_SIR_4Fe-4S"/>
</dbReference>
<dbReference type="InterPro" id="IPR036136">
    <property type="entry name" value="Nit/Sulf_reduc_fer-like_dom_sf"/>
</dbReference>
<accession>A0ABW3GB22</accession>
<keyword evidence="5" id="KW-0408">Iron</keyword>
<dbReference type="NCBIfam" id="TIGR02435">
    <property type="entry name" value="CobG"/>
    <property type="match status" value="1"/>
</dbReference>
<dbReference type="SUPFAM" id="SSF56014">
    <property type="entry name" value="Nitrite and sulphite reductase 4Fe-4S domain-like"/>
    <property type="match status" value="1"/>
</dbReference>
<dbReference type="SUPFAM" id="SSF55124">
    <property type="entry name" value="Nitrite/Sulfite reductase N-terminal domain-like"/>
    <property type="match status" value="2"/>
</dbReference>
<evidence type="ECO:0000256" key="3">
    <source>
        <dbReference type="ARBA" id="ARBA00022723"/>
    </source>
</evidence>
<dbReference type="RefSeq" id="WP_253648113.1">
    <property type="nucleotide sequence ID" value="NZ_BAAAMO010000001.1"/>
</dbReference>
<dbReference type="InterPro" id="IPR012798">
    <property type="entry name" value="Cbl_synth_CobG-like"/>
</dbReference>
<feature type="domain" description="Nitrite/Sulfite reductase ferredoxin-like" evidence="8">
    <location>
        <begin position="18"/>
        <end position="66"/>
    </location>
</feature>
<dbReference type="Proteomes" id="UP001597068">
    <property type="component" value="Unassembled WGS sequence"/>
</dbReference>
<evidence type="ECO:0000256" key="7">
    <source>
        <dbReference type="SAM" id="MobiDB-lite"/>
    </source>
</evidence>
<sequence length="387" mass="40403">MSRPSDRCPGVLDPHPAADGLVARIRLPGGVVTPDQMRALAAFAADRGDGHLELTGRANVQVRGLSVVDDDAIEGLREAGLLPSGAHDRVRNVLVSPLSGRIGGRGDVRPLAADLDAALLDDAVLVDLPGRFLFGLDDGHGDVVAHGPDVGVFARDDASCEIVLGGARTGRVVDTGSAVAVLIALAREFLRRRGDRWRVADLDADVRAEVVGVLDTLTSPADGAPVTALPSDGPLVGWFDQDDGAVMLGAVVELARIPSRTAEFLAAIEHPIVVTADREILVCDLADGVADTVVRVLAPMGVIFDATSPWARVSACAGAPGCAKSYADVRGDLTAHVAARDADDPQLAGRQHWVGCDRGCGTPHTPHLRVTAGPDGYRRDRIGDEHV</sequence>
<dbReference type="GO" id="GO:0043818">
    <property type="term" value="F:precorrin-3B synthase activity"/>
    <property type="evidence" value="ECO:0007669"/>
    <property type="project" value="UniProtKB-EC"/>
</dbReference>
<dbReference type="Pfam" id="PF03460">
    <property type="entry name" value="NIR_SIR_ferr"/>
    <property type="match status" value="1"/>
</dbReference>
<feature type="compositionally biased region" description="Basic and acidic residues" evidence="7">
    <location>
        <begin position="376"/>
        <end position="387"/>
    </location>
</feature>
<name>A0ABW3GB22_9NOCA</name>
<protein>
    <submittedName>
        <fullName evidence="9">Precorrin-3B synthase</fullName>
        <ecNumber evidence="9">1.14.13.83</ecNumber>
    </submittedName>
</protein>
<keyword evidence="3" id="KW-0479">Metal-binding</keyword>
<proteinExistence type="predicted"/>
<keyword evidence="6" id="KW-0411">Iron-sulfur</keyword>
<dbReference type="InterPro" id="IPR045854">
    <property type="entry name" value="NO2/SO3_Rdtase_4Fe4S_sf"/>
</dbReference>
<evidence type="ECO:0000256" key="2">
    <source>
        <dbReference type="ARBA" id="ARBA00022617"/>
    </source>
</evidence>
<keyword evidence="4 9" id="KW-0560">Oxidoreductase</keyword>
<dbReference type="EMBL" id="JBHTIL010000006">
    <property type="protein sequence ID" value="MFD0927617.1"/>
    <property type="molecule type" value="Genomic_DNA"/>
</dbReference>
<dbReference type="Gene3D" id="3.90.480.10">
    <property type="entry name" value="Sulfite Reductase Hemoprotein,Domain 2"/>
    <property type="match status" value="1"/>
</dbReference>
<evidence type="ECO:0000256" key="5">
    <source>
        <dbReference type="ARBA" id="ARBA00023004"/>
    </source>
</evidence>
<dbReference type="PANTHER" id="PTHR32439:SF9">
    <property type="entry name" value="BLR3264 PROTEIN"/>
    <property type="match status" value="1"/>
</dbReference>
<reference evidence="10" key="1">
    <citation type="journal article" date="2019" name="Int. J. Syst. Evol. Microbiol.">
        <title>The Global Catalogue of Microorganisms (GCM) 10K type strain sequencing project: providing services to taxonomists for standard genome sequencing and annotation.</title>
        <authorList>
            <consortium name="The Broad Institute Genomics Platform"/>
            <consortium name="The Broad Institute Genome Sequencing Center for Infectious Disease"/>
            <person name="Wu L."/>
            <person name="Ma J."/>
        </authorList>
    </citation>
    <scope>NUCLEOTIDE SEQUENCE [LARGE SCALE GENOMIC DNA]</scope>
    <source>
        <strain evidence="10">CCUG 50873</strain>
    </source>
</reference>